<dbReference type="Gene3D" id="3.40.50.720">
    <property type="entry name" value="NAD(P)-binding Rossmann-like Domain"/>
    <property type="match status" value="1"/>
</dbReference>
<dbReference type="PANTHER" id="PTHR43245:SF52">
    <property type="entry name" value="NAD-DEPENDENT EPIMERASE_DEHYDRATASE"/>
    <property type="match status" value="1"/>
</dbReference>
<dbReference type="InParanoid" id="A0A545ALV4"/>
<dbReference type="PANTHER" id="PTHR43245">
    <property type="entry name" value="BIFUNCTIONAL POLYMYXIN RESISTANCE PROTEIN ARNA"/>
    <property type="match status" value="1"/>
</dbReference>
<reference evidence="3 4" key="1">
    <citation type="submission" date="2019-07" db="EMBL/GenBank/DDBJ databases">
        <title>Cryptosporangium phraense sp. nov., isolated from plant litter.</title>
        <authorList>
            <person name="Suriyachadkun C."/>
        </authorList>
    </citation>
    <scope>NUCLEOTIDE SEQUENCE [LARGE SCALE GENOMIC DNA]</scope>
    <source>
        <strain evidence="3 4">A-T 5661</strain>
    </source>
</reference>
<dbReference type="AlphaFoldDB" id="A0A545ALV4"/>
<dbReference type="InterPro" id="IPR036291">
    <property type="entry name" value="NAD(P)-bd_dom_sf"/>
</dbReference>
<protein>
    <submittedName>
        <fullName evidence="3">NAD-dependent epimerase/dehydratase family protein</fullName>
    </submittedName>
</protein>
<dbReference type="OrthoDB" id="9795501at2"/>
<dbReference type="InterPro" id="IPR001509">
    <property type="entry name" value="Epimerase_deHydtase"/>
</dbReference>
<evidence type="ECO:0000259" key="2">
    <source>
        <dbReference type="Pfam" id="PF01370"/>
    </source>
</evidence>
<keyword evidence="1" id="KW-1133">Transmembrane helix</keyword>
<proteinExistence type="predicted"/>
<feature type="domain" description="NAD-dependent epimerase/dehydratase" evidence="2">
    <location>
        <begin position="20"/>
        <end position="230"/>
    </location>
</feature>
<sequence>MTRPLRAARAAAAPSAGLTVAVTGAASPIGQAVCRRLAGADGIRQVIALDTKKPGVPTVRWRKADPTDPGLSSALHRVDTLVHVANADDPALDRAEQRRRTVTGASVALTAAAATGVRHVVLLSSAKVYGARADNPVPIPDDHEKRAHPDGSALDDLLAVEEFAVRAGRMYPQVETALLRPATVVGRGIDHPAGGALDGPRLLVVKGTKPIWQFCHSEDLAGAVLTTVLARLTGPLNVGSEGWLEQTEVERILGRRRVELPADAAVGTATRLHAQGVSGDPASQLDYLMHPWAVDAERLRAAGWEPAYTNEEALNSWAQGRPLRITVKGAAVAGGAAAGVSVALVGTAALVRRARRNRKNRR</sequence>
<dbReference type="InterPro" id="IPR050177">
    <property type="entry name" value="Lipid_A_modif_metabolic_enz"/>
</dbReference>
<dbReference type="EMBL" id="VIRS01000019">
    <property type="protein sequence ID" value="TQS42304.1"/>
    <property type="molecule type" value="Genomic_DNA"/>
</dbReference>
<keyword evidence="1" id="KW-0472">Membrane</keyword>
<dbReference type="SUPFAM" id="SSF51735">
    <property type="entry name" value="NAD(P)-binding Rossmann-fold domains"/>
    <property type="match status" value="1"/>
</dbReference>
<dbReference type="RefSeq" id="WP_142707361.1">
    <property type="nucleotide sequence ID" value="NZ_VIRS01000019.1"/>
</dbReference>
<organism evidence="3 4">
    <name type="scientific">Cryptosporangium phraense</name>
    <dbReference type="NCBI Taxonomy" id="2593070"/>
    <lineage>
        <taxon>Bacteria</taxon>
        <taxon>Bacillati</taxon>
        <taxon>Actinomycetota</taxon>
        <taxon>Actinomycetes</taxon>
        <taxon>Cryptosporangiales</taxon>
        <taxon>Cryptosporangiaceae</taxon>
        <taxon>Cryptosporangium</taxon>
    </lineage>
</organism>
<dbReference type="Pfam" id="PF01370">
    <property type="entry name" value="Epimerase"/>
    <property type="match status" value="1"/>
</dbReference>
<accession>A0A545ALV4</accession>
<evidence type="ECO:0000256" key="1">
    <source>
        <dbReference type="SAM" id="Phobius"/>
    </source>
</evidence>
<evidence type="ECO:0000313" key="4">
    <source>
        <dbReference type="Proteomes" id="UP000317982"/>
    </source>
</evidence>
<evidence type="ECO:0000313" key="3">
    <source>
        <dbReference type="EMBL" id="TQS42304.1"/>
    </source>
</evidence>
<keyword evidence="4" id="KW-1185">Reference proteome</keyword>
<dbReference type="Proteomes" id="UP000317982">
    <property type="component" value="Unassembled WGS sequence"/>
</dbReference>
<comment type="caution">
    <text evidence="3">The sequence shown here is derived from an EMBL/GenBank/DDBJ whole genome shotgun (WGS) entry which is preliminary data.</text>
</comment>
<feature type="transmembrane region" description="Helical" evidence="1">
    <location>
        <begin position="329"/>
        <end position="351"/>
    </location>
</feature>
<keyword evidence="1" id="KW-0812">Transmembrane</keyword>
<gene>
    <name evidence="3" type="ORF">FL583_25615</name>
</gene>
<name>A0A545ALV4_9ACTN</name>